<dbReference type="PANTHER" id="PTHR14226">
    <property type="entry name" value="NEUROPATHY TARGET ESTERASE/SWISS CHEESE D.MELANOGASTER"/>
    <property type="match status" value="1"/>
</dbReference>
<dbReference type="GO" id="GO:0016787">
    <property type="term" value="F:hydrolase activity"/>
    <property type="evidence" value="ECO:0007669"/>
    <property type="project" value="UniProtKB-UniRule"/>
</dbReference>
<dbReference type="Proteomes" id="UP000179786">
    <property type="component" value="Unassembled WGS sequence"/>
</dbReference>
<dbReference type="AlphaFoldDB" id="A0A1S1MV49"/>
<proteinExistence type="predicted"/>
<name>A0A1S1MV49_9GAMM</name>
<dbReference type="Gene3D" id="3.40.1090.10">
    <property type="entry name" value="Cytosolic phospholipase A2 catalytic domain"/>
    <property type="match status" value="1"/>
</dbReference>
<dbReference type="Pfam" id="PF01734">
    <property type="entry name" value="Patatin"/>
    <property type="match status" value="1"/>
</dbReference>
<keyword evidence="2 4" id="KW-0442">Lipid degradation</keyword>
<dbReference type="RefSeq" id="WP_070985567.1">
    <property type="nucleotide sequence ID" value="NZ_MKJU01000025.1"/>
</dbReference>
<feature type="active site" description="Proton acceptor" evidence="4">
    <location>
        <position position="214"/>
    </location>
</feature>
<dbReference type="PANTHER" id="PTHR14226:SF57">
    <property type="entry name" value="BLR7027 PROTEIN"/>
    <property type="match status" value="1"/>
</dbReference>
<evidence type="ECO:0000256" key="3">
    <source>
        <dbReference type="ARBA" id="ARBA00023098"/>
    </source>
</evidence>
<dbReference type="InterPro" id="IPR050301">
    <property type="entry name" value="NTE"/>
</dbReference>
<comment type="caution">
    <text evidence="6">The sequence shown here is derived from an EMBL/GenBank/DDBJ whole genome shotgun (WGS) entry which is preliminary data.</text>
</comment>
<accession>A0A1S1MV49</accession>
<dbReference type="OrthoDB" id="9798773at2"/>
<sequence length="386" mass="43113">MNLKQRKANRPKVALLLTGGGARAAYQVGVLKALALSMPRTAPLPFQIINGTSAGAINSAALACYASCMHLAVRKIEWVWKSFHSHMVYRSDFLGAFGYLIANAMRSFQSSHLNHPPASLLDNSPLRSLLSEVLDLSRIERNIHKQFIDAISITVSSYSTGRSVAYYQAKDAETWQRAKREGVPGRISLDVLMASSAIPMVFPSVRVKHHYYGDGSIHQLSPLSPSIHLGAEKIFVIGVEQPKIRAPLGYEPHFPGMSAIAGHLLDSVFSDTLQSDLERLQRVNRTIGLLPSRDKHKELKVIDTLVVNPTVNFRDIAEQYYDDMPLAIKVLLRTIGVKRHSSSSLTSYLLFEKSYTQHLIEIGYQDGMARLDEMRAFLELDSNKWR</sequence>
<keyword evidence="1 4" id="KW-0378">Hydrolase</keyword>
<dbReference type="SUPFAM" id="SSF52151">
    <property type="entry name" value="FabD/lysophospholipase-like"/>
    <property type="match status" value="1"/>
</dbReference>
<evidence type="ECO:0000313" key="7">
    <source>
        <dbReference type="Proteomes" id="UP000179786"/>
    </source>
</evidence>
<evidence type="ECO:0000256" key="2">
    <source>
        <dbReference type="ARBA" id="ARBA00022963"/>
    </source>
</evidence>
<evidence type="ECO:0000259" key="5">
    <source>
        <dbReference type="PROSITE" id="PS51635"/>
    </source>
</evidence>
<protein>
    <submittedName>
        <fullName evidence="6">Patatin</fullName>
    </submittedName>
</protein>
<feature type="active site" description="Nucleophile" evidence="4">
    <location>
        <position position="53"/>
    </location>
</feature>
<reference evidence="6 7" key="1">
    <citation type="submission" date="2016-09" db="EMBL/GenBank/DDBJ databases">
        <title>Pseudoalteromonas amylolytica sp. nov., isolated from the surface seawater.</title>
        <authorList>
            <person name="Wu Y.-H."/>
            <person name="Cheng H."/>
            <person name="Jin X.-B."/>
            <person name="Wang C.-S."/>
            <person name="Xu X.-W."/>
        </authorList>
    </citation>
    <scope>NUCLEOTIDE SEQUENCE [LARGE SCALE GENOMIC DNA]</scope>
    <source>
        <strain evidence="6 7">JW1</strain>
    </source>
</reference>
<dbReference type="InterPro" id="IPR016035">
    <property type="entry name" value="Acyl_Trfase/lysoPLipase"/>
</dbReference>
<evidence type="ECO:0000313" key="6">
    <source>
        <dbReference type="EMBL" id="OHU90913.1"/>
    </source>
</evidence>
<gene>
    <name evidence="6" type="ORF">BET10_08500</name>
</gene>
<feature type="short sequence motif" description="GXSXG" evidence="4">
    <location>
        <begin position="51"/>
        <end position="55"/>
    </location>
</feature>
<comment type="caution">
    <text evidence="4">Lacks conserved residue(s) required for the propagation of feature annotation.</text>
</comment>
<feature type="domain" description="PNPLA" evidence="5">
    <location>
        <begin position="15"/>
        <end position="227"/>
    </location>
</feature>
<dbReference type="EMBL" id="MKJU01000025">
    <property type="protein sequence ID" value="OHU90913.1"/>
    <property type="molecule type" value="Genomic_DNA"/>
</dbReference>
<dbReference type="InterPro" id="IPR002641">
    <property type="entry name" value="PNPLA_dom"/>
</dbReference>
<dbReference type="GO" id="GO:0016042">
    <property type="term" value="P:lipid catabolic process"/>
    <property type="evidence" value="ECO:0007669"/>
    <property type="project" value="UniProtKB-UniRule"/>
</dbReference>
<keyword evidence="7" id="KW-1185">Reference proteome</keyword>
<keyword evidence="3 4" id="KW-0443">Lipid metabolism</keyword>
<evidence type="ECO:0000256" key="1">
    <source>
        <dbReference type="ARBA" id="ARBA00022801"/>
    </source>
</evidence>
<evidence type="ECO:0000256" key="4">
    <source>
        <dbReference type="PROSITE-ProRule" id="PRU01161"/>
    </source>
</evidence>
<organism evidence="6 7">
    <name type="scientific">Pseudoalteromonas amylolytica</name>
    <dbReference type="NCBI Taxonomy" id="1859457"/>
    <lineage>
        <taxon>Bacteria</taxon>
        <taxon>Pseudomonadati</taxon>
        <taxon>Pseudomonadota</taxon>
        <taxon>Gammaproteobacteria</taxon>
        <taxon>Alteromonadales</taxon>
        <taxon>Pseudoalteromonadaceae</taxon>
        <taxon>Pseudoalteromonas</taxon>
    </lineage>
</organism>
<dbReference type="PROSITE" id="PS51635">
    <property type="entry name" value="PNPLA"/>
    <property type="match status" value="1"/>
</dbReference>
<dbReference type="STRING" id="1859457.BET10_08500"/>